<evidence type="ECO:0008006" key="4">
    <source>
        <dbReference type="Google" id="ProtNLM"/>
    </source>
</evidence>
<keyword evidence="3" id="KW-1185">Reference proteome</keyword>
<feature type="non-terminal residue" evidence="2">
    <location>
        <position position="1"/>
    </location>
</feature>
<feature type="compositionally biased region" description="Polar residues" evidence="1">
    <location>
        <begin position="51"/>
        <end position="61"/>
    </location>
</feature>
<name>A0A0S4KLE7_BODSA</name>
<dbReference type="OrthoDB" id="241716at2759"/>
<evidence type="ECO:0000313" key="2">
    <source>
        <dbReference type="EMBL" id="CUI15432.1"/>
    </source>
</evidence>
<gene>
    <name evidence="2" type="ORF">BSAL_42345</name>
</gene>
<dbReference type="AlphaFoldDB" id="A0A0S4KLE7"/>
<dbReference type="Proteomes" id="UP000051952">
    <property type="component" value="Unassembled WGS sequence"/>
</dbReference>
<feature type="compositionally biased region" description="Low complexity" evidence="1">
    <location>
        <begin position="123"/>
        <end position="141"/>
    </location>
</feature>
<dbReference type="VEuPathDB" id="TriTrypDB:BSAL_42345"/>
<dbReference type="OMA" id="CAKKCTF"/>
<dbReference type="EMBL" id="CYKH01002148">
    <property type="protein sequence ID" value="CUI15432.1"/>
    <property type="molecule type" value="Genomic_DNA"/>
</dbReference>
<evidence type="ECO:0000256" key="1">
    <source>
        <dbReference type="SAM" id="MobiDB-lite"/>
    </source>
</evidence>
<feature type="compositionally biased region" description="Polar residues" evidence="1">
    <location>
        <begin position="82"/>
        <end position="93"/>
    </location>
</feature>
<feature type="region of interest" description="Disordered" evidence="1">
    <location>
        <begin position="30"/>
        <end position="142"/>
    </location>
</feature>
<sequence>TSASTPFVSAFSAKPAATLAAAQASPFVTKPPASAAASPFGQFGGGKTGNPFVTATSTTKGGSPPNPFGQTSSGPFTAAAAPSSQIVMQNNAPTPGKGKPMPSPPFAFVSKPPLGAPPAFSLSPGGATTTATTAPSSTTTTMSADDQWKCNVCYKNKELRGAHLNGKSSVRTDCWPCAKKQTFQRYSPTGEMIAPASTKPNAPVVASVEAPAPSKNVAAASPFVSPFASASSSVKSSSQAPQSAKSLQTPLEPFSTTETVRTSSSFTMTPVAAYQHMRPSAFTWREPEVPSYDAERQFFVQSVACAAGIAPCSSSSAGGEISLSSIFFEKTIQTYLANIRGNVFAKELPMVWASTRDAVFVTCSNFLTKITAPVSSPSAVLYSGLGDVASVLMHLDATIGAGSERIGRVFCADTVTLAAAALYSLHINRDIVAFGPAPDKTIKPTLLDDIVEILPCVQTRVTSGEQRNAASKQLWQTLSISAMPHAAQGDAIRRNEPGGKPKAGTIDVVLITKSTTADEASQFRLLIA</sequence>
<evidence type="ECO:0000313" key="3">
    <source>
        <dbReference type="Proteomes" id="UP000051952"/>
    </source>
</evidence>
<reference evidence="3" key="1">
    <citation type="submission" date="2015-09" db="EMBL/GenBank/DDBJ databases">
        <authorList>
            <consortium name="Pathogen Informatics"/>
        </authorList>
    </citation>
    <scope>NUCLEOTIDE SEQUENCE [LARGE SCALE GENOMIC DNA]</scope>
    <source>
        <strain evidence="3">Lake Konstanz</strain>
    </source>
</reference>
<organism evidence="2 3">
    <name type="scientific">Bodo saltans</name>
    <name type="common">Flagellated protozoan</name>
    <dbReference type="NCBI Taxonomy" id="75058"/>
    <lineage>
        <taxon>Eukaryota</taxon>
        <taxon>Discoba</taxon>
        <taxon>Euglenozoa</taxon>
        <taxon>Kinetoplastea</taxon>
        <taxon>Metakinetoplastina</taxon>
        <taxon>Eubodonida</taxon>
        <taxon>Bodonidae</taxon>
        <taxon>Bodo</taxon>
    </lineage>
</organism>
<protein>
    <recommendedName>
        <fullName evidence="4">Nucleoporin</fullName>
    </recommendedName>
</protein>
<proteinExistence type="predicted"/>
<accession>A0A0S4KLE7</accession>